<dbReference type="InterPro" id="IPR025272">
    <property type="entry name" value="SocA_Panacea"/>
</dbReference>
<name>A0ABM7P0J7_9BACT</name>
<dbReference type="Proteomes" id="UP001319045">
    <property type="component" value="Chromosome"/>
</dbReference>
<feature type="domain" description="Antitoxin SocA-like Panacea" evidence="1">
    <location>
        <begin position="200"/>
        <end position="302"/>
    </location>
</feature>
<dbReference type="Gene3D" id="1.10.260.40">
    <property type="entry name" value="lambda repressor-like DNA-binding domains"/>
    <property type="match status" value="1"/>
</dbReference>
<dbReference type="EMBL" id="AP024484">
    <property type="protein sequence ID" value="BCS86264.1"/>
    <property type="molecule type" value="Genomic_DNA"/>
</dbReference>
<dbReference type="RefSeq" id="WP_207153830.1">
    <property type="nucleotide sequence ID" value="NZ_AP024484.1"/>
</dbReference>
<sequence>MKSPFTGGNAILKTEKAELEFRKEKFQYISSYYLCEDTKERFTTTEIDTANLSQVYNQYRVKYGIPFPDEIKKIRRMYDLSASKMSKILGFGDNQYRLYENGDIPSEANGKILNLIKNPEVFRTFVENAKNQFEVKDYEKLLTALHKVSMNDHKIEEKMIFSTSSRGLCNGYATQSYDKLRSTILFLLDKCGRVFNTKMNKLLFYTDFLSYKTYGKGITGLSYMAIQYGPVPLRWDRVYSLIDGVESELVEFNSGACGTELYITEQPDLEELTPQEIGILNIIVDKFKDMSSAQISAMSHKEYHDCDNLISYNEAFKLNTI</sequence>
<gene>
    <name evidence="2" type="ORF">prwr041_21570</name>
</gene>
<protein>
    <submittedName>
        <fullName evidence="2">HTH_XRE and DUF4065 domain-containing protein</fullName>
    </submittedName>
</protein>
<evidence type="ECO:0000313" key="3">
    <source>
        <dbReference type="Proteomes" id="UP001319045"/>
    </source>
</evidence>
<reference evidence="2 3" key="1">
    <citation type="journal article" date="2022" name="Int. J. Syst. Evol. Microbiol.">
        <title>Prevotella herbatica sp. nov., a plant polysaccharide-decomposing anaerobic bacterium isolated from a methanogenic reactor.</title>
        <authorList>
            <person name="Uek A."/>
            <person name="Tonouchi A."/>
            <person name="Kaku N."/>
            <person name="Ueki K."/>
        </authorList>
    </citation>
    <scope>NUCLEOTIDE SEQUENCE [LARGE SCALE GENOMIC DNA]</scope>
    <source>
        <strain evidence="2 3">WR041</strain>
    </source>
</reference>
<organism evidence="2 3">
    <name type="scientific">Prevotella herbatica</name>
    <dbReference type="NCBI Taxonomy" id="2801997"/>
    <lineage>
        <taxon>Bacteria</taxon>
        <taxon>Pseudomonadati</taxon>
        <taxon>Bacteroidota</taxon>
        <taxon>Bacteroidia</taxon>
        <taxon>Bacteroidales</taxon>
        <taxon>Prevotellaceae</taxon>
        <taxon>Prevotella</taxon>
    </lineage>
</organism>
<proteinExistence type="predicted"/>
<dbReference type="Pfam" id="PF13274">
    <property type="entry name" value="SocA_Panacea"/>
    <property type="match status" value="1"/>
</dbReference>
<dbReference type="InterPro" id="IPR010982">
    <property type="entry name" value="Lambda_DNA-bd_dom_sf"/>
</dbReference>
<evidence type="ECO:0000259" key="1">
    <source>
        <dbReference type="Pfam" id="PF13274"/>
    </source>
</evidence>
<evidence type="ECO:0000313" key="2">
    <source>
        <dbReference type="EMBL" id="BCS86264.1"/>
    </source>
</evidence>
<accession>A0ABM7P0J7</accession>
<keyword evidence="3" id="KW-1185">Reference proteome</keyword>